<reference evidence="1 2" key="1">
    <citation type="submission" date="2020-08" db="EMBL/GenBank/DDBJ databases">
        <title>Genomic Encyclopedia of Type Strains, Phase IV (KMG-V): Genome sequencing to study the core and pangenomes of soil and plant-associated prokaryotes.</title>
        <authorList>
            <person name="Whitman W."/>
        </authorList>
    </citation>
    <scope>NUCLEOTIDE SEQUENCE [LARGE SCALE GENOMIC DNA]</scope>
    <source>
        <strain evidence="1 2">X5P2</strain>
    </source>
</reference>
<sequence>MDRINRCEPVIEAEYGKLKRRTKPTLGFNSMKLTPSWDAYVE</sequence>
<dbReference type="EMBL" id="JACHEB010000010">
    <property type="protein sequence ID" value="MBB5330439.1"/>
    <property type="molecule type" value="Genomic_DNA"/>
</dbReference>
<evidence type="ECO:0000313" key="2">
    <source>
        <dbReference type="Proteomes" id="UP000535182"/>
    </source>
</evidence>
<dbReference type="Proteomes" id="UP000535182">
    <property type="component" value="Unassembled WGS sequence"/>
</dbReference>
<proteinExistence type="predicted"/>
<dbReference type="AlphaFoldDB" id="A0A9X0QHL4"/>
<organism evidence="1 2">
    <name type="scientific">Tunturiibacter gelidiferens</name>
    <dbReference type="NCBI Taxonomy" id="3069689"/>
    <lineage>
        <taxon>Bacteria</taxon>
        <taxon>Pseudomonadati</taxon>
        <taxon>Acidobacteriota</taxon>
        <taxon>Terriglobia</taxon>
        <taxon>Terriglobales</taxon>
        <taxon>Acidobacteriaceae</taxon>
        <taxon>Tunturiibacter</taxon>
    </lineage>
</organism>
<evidence type="ECO:0000313" key="1">
    <source>
        <dbReference type="EMBL" id="MBB5330439.1"/>
    </source>
</evidence>
<accession>A0A9X0QHL4</accession>
<dbReference type="RefSeq" id="WP_260698407.1">
    <property type="nucleotide sequence ID" value="NZ_JACHEB010000010.1"/>
</dbReference>
<gene>
    <name evidence="1" type="ORF">HDF14_004074</name>
</gene>
<protein>
    <submittedName>
        <fullName evidence="1">Uncharacterized protein</fullName>
    </submittedName>
</protein>
<comment type="caution">
    <text evidence="1">The sequence shown here is derived from an EMBL/GenBank/DDBJ whole genome shotgun (WGS) entry which is preliminary data.</text>
</comment>
<name>A0A9X0QHL4_9BACT</name>
<keyword evidence="2" id="KW-1185">Reference proteome</keyword>